<dbReference type="InterPro" id="IPR018723">
    <property type="entry name" value="DUF2254_membrane"/>
</dbReference>
<comment type="caution">
    <text evidence="3">The sequence shown here is derived from an EMBL/GenBank/DDBJ whole genome shotgun (WGS) entry which is preliminary data.</text>
</comment>
<dbReference type="GO" id="GO:0006213">
    <property type="term" value="P:pyrimidine nucleoside metabolic process"/>
    <property type="evidence" value="ECO:0007669"/>
    <property type="project" value="InterPro"/>
</dbReference>
<name>A0A7Y8GWA5_9BURK</name>
<protein>
    <submittedName>
        <fullName evidence="3">DUF2254 domain-containing protein</fullName>
    </submittedName>
</protein>
<feature type="transmembrane region" description="Helical" evidence="2">
    <location>
        <begin position="110"/>
        <end position="133"/>
    </location>
</feature>
<dbReference type="SUPFAM" id="SSF54680">
    <property type="entry name" value="Pyrimidine nucleoside phosphorylase C-terminal domain"/>
    <property type="match status" value="1"/>
</dbReference>
<keyword evidence="2" id="KW-0812">Transmembrane</keyword>
<evidence type="ECO:0000256" key="1">
    <source>
        <dbReference type="ARBA" id="ARBA00022679"/>
    </source>
</evidence>
<feature type="transmembrane region" description="Helical" evidence="2">
    <location>
        <begin position="67"/>
        <end position="89"/>
    </location>
</feature>
<dbReference type="Pfam" id="PF10011">
    <property type="entry name" value="DUF2254"/>
    <property type="match status" value="1"/>
</dbReference>
<dbReference type="Proteomes" id="UP000545507">
    <property type="component" value="Unassembled WGS sequence"/>
</dbReference>
<dbReference type="InterPro" id="IPR036566">
    <property type="entry name" value="PYNP-like_C_sf"/>
</dbReference>
<feature type="transmembrane region" description="Helical" evidence="2">
    <location>
        <begin position="139"/>
        <end position="160"/>
    </location>
</feature>
<accession>A0A7Y8GWA5</accession>
<keyword evidence="2" id="KW-1133">Transmembrane helix</keyword>
<keyword evidence="2" id="KW-0472">Membrane</keyword>
<dbReference type="AlphaFoldDB" id="A0A7Y8GWA5"/>
<sequence>MAAPMPDIDRLRFLWQRLRQHLWWQPAIWSLAAVLAALGSALADAWVPVEWLPPLQEGLVSDLLRIMATSMLAVSTFSLSVLASAYASAANAGTPRATRLVVADPQSQRAVAVFMASFIFAIVGVVAMGTGRYGPAGRMALFVCAVVVLAWVVVAFMRYIDVLSRIGRVSHTIATVERATLAALQQAVRRPLAGAVMAASAGAGARPVMAQWTGHVQFVDVEALQHLAQRLDAQVHIAAPVGDLVHPSAPLAWLRAPDAADDEATLAELRRAFVIGPERSIEQDAAYGLIVLAEIAERALSPSVNDPGTAIAVIGSQARLMIAGLAEVPDSGAPRYDRVSTPASRPEALVALAFEPIARCATRQTEVMVQLLHHLDALCRNAPSGFGAAGRDLVQRVLARAERGGADQEDLARWQEEARRLGLLDGGGQ</sequence>
<evidence type="ECO:0000256" key="2">
    <source>
        <dbReference type="SAM" id="Phobius"/>
    </source>
</evidence>
<organism evidence="3 4">
    <name type="scientific">Hydrogenophaga aromaticivorans</name>
    <dbReference type="NCBI Taxonomy" id="2610898"/>
    <lineage>
        <taxon>Bacteria</taxon>
        <taxon>Pseudomonadati</taxon>
        <taxon>Pseudomonadota</taxon>
        <taxon>Betaproteobacteria</taxon>
        <taxon>Burkholderiales</taxon>
        <taxon>Comamonadaceae</taxon>
        <taxon>Hydrogenophaga</taxon>
    </lineage>
</organism>
<dbReference type="EMBL" id="VYGV01000007">
    <property type="protein sequence ID" value="NWF45593.1"/>
    <property type="molecule type" value="Genomic_DNA"/>
</dbReference>
<evidence type="ECO:0000313" key="3">
    <source>
        <dbReference type="EMBL" id="NWF45593.1"/>
    </source>
</evidence>
<reference evidence="3 4" key="1">
    <citation type="submission" date="2019-09" db="EMBL/GenBank/DDBJ databases">
        <title>Hydrogenophaga aromatica sp. nov., isolated from a para-xylene-degrading enrichment culture.</title>
        <authorList>
            <person name="Tancsics A."/>
            <person name="Banerjee S."/>
        </authorList>
    </citation>
    <scope>NUCLEOTIDE SEQUENCE [LARGE SCALE GENOMIC DNA]</scope>
    <source>
        <strain evidence="3 4">D2P1</strain>
    </source>
</reference>
<keyword evidence="1" id="KW-0808">Transferase</keyword>
<dbReference type="GO" id="GO:0016763">
    <property type="term" value="F:pentosyltransferase activity"/>
    <property type="evidence" value="ECO:0007669"/>
    <property type="project" value="InterPro"/>
</dbReference>
<evidence type="ECO:0000313" key="4">
    <source>
        <dbReference type="Proteomes" id="UP000545507"/>
    </source>
</evidence>
<gene>
    <name evidence="3" type="ORF">F3K02_10085</name>
</gene>
<keyword evidence="4" id="KW-1185">Reference proteome</keyword>
<proteinExistence type="predicted"/>